<dbReference type="Proteomes" id="UP001206128">
    <property type="component" value="Unassembled WGS sequence"/>
</dbReference>
<accession>A0AAE3GJB1</accession>
<evidence type="ECO:0000313" key="2">
    <source>
        <dbReference type="Proteomes" id="UP001206128"/>
    </source>
</evidence>
<gene>
    <name evidence="1" type="ORF">LX83_006160</name>
</gene>
<protein>
    <submittedName>
        <fullName evidence="1">Uncharacterized protein</fullName>
    </submittedName>
</protein>
<comment type="caution">
    <text evidence="1">The sequence shown here is derived from an EMBL/GenBank/DDBJ whole genome shotgun (WGS) entry which is preliminary data.</text>
</comment>
<dbReference type="EMBL" id="JAMTCK010000017">
    <property type="protein sequence ID" value="MCP2169276.1"/>
    <property type="molecule type" value="Genomic_DNA"/>
</dbReference>
<reference evidence="1" key="1">
    <citation type="submission" date="2022-06" db="EMBL/GenBank/DDBJ databases">
        <title>Genomic Encyclopedia of Archaeal and Bacterial Type Strains, Phase II (KMG-II): from individual species to whole genera.</title>
        <authorList>
            <person name="Goeker M."/>
        </authorList>
    </citation>
    <scope>NUCLEOTIDE SEQUENCE</scope>
    <source>
        <strain evidence="1">DSM 43935</strain>
    </source>
</reference>
<evidence type="ECO:0000313" key="1">
    <source>
        <dbReference type="EMBL" id="MCP2169276.1"/>
    </source>
</evidence>
<dbReference type="RefSeq" id="WP_253777915.1">
    <property type="nucleotide sequence ID" value="NZ_JAMTCK010000017.1"/>
</dbReference>
<organism evidence="1 2">
    <name type="scientific">Goodfellowiella coeruleoviolacea</name>
    <dbReference type="NCBI Taxonomy" id="334858"/>
    <lineage>
        <taxon>Bacteria</taxon>
        <taxon>Bacillati</taxon>
        <taxon>Actinomycetota</taxon>
        <taxon>Actinomycetes</taxon>
        <taxon>Pseudonocardiales</taxon>
        <taxon>Pseudonocardiaceae</taxon>
        <taxon>Goodfellowiella</taxon>
    </lineage>
</organism>
<dbReference type="AlphaFoldDB" id="A0AAE3GJB1"/>
<sequence>MVTAAFALGVLLGHLAVARIVYIGLDRLLDWWQARRPRVSAPSSRQAGTSSALPAWPRKPTEYIFSTSRDRLGARA</sequence>
<name>A0AAE3GJB1_9PSEU</name>
<keyword evidence="2" id="KW-1185">Reference proteome</keyword>
<proteinExistence type="predicted"/>